<dbReference type="PANTHER" id="PTHR42939">
    <property type="entry name" value="ABC TRANSPORTER ATP-BINDING PROTEIN ALBC-RELATED"/>
    <property type="match status" value="1"/>
</dbReference>
<protein>
    <submittedName>
        <fullName evidence="5">ABC-2 type transport system ATP-binding protein</fullName>
    </submittedName>
</protein>
<dbReference type="SMART" id="SM00382">
    <property type="entry name" value="AAA"/>
    <property type="match status" value="1"/>
</dbReference>
<keyword evidence="2" id="KW-0547">Nucleotide-binding</keyword>
<evidence type="ECO:0000256" key="1">
    <source>
        <dbReference type="ARBA" id="ARBA00022448"/>
    </source>
</evidence>
<name>A0A1H3HIH2_9FIRM</name>
<dbReference type="STRING" id="1122142.SAMN02910414_00853"/>
<dbReference type="InterPro" id="IPR017871">
    <property type="entry name" value="ABC_transporter-like_CS"/>
</dbReference>
<dbReference type="OrthoDB" id="9809205at2"/>
<evidence type="ECO:0000256" key="2">
    <source>
        <dbReference type="ARBA" id="ARBA00022741"/>
    </source>
</evidence>
<dbReference type="EMBL" id="FNPG01000009">
    <property type="protein sequence ID" value="SDY15150.1"/>
    <property type="molecule type" value="Genomic_DNA"/>
</dbReference>
<organism evidence="5 6">
    <name type="scientific">Lachnobacterium bovis DSM 14045</name>
    <dbReference type="NCBI Taxonomy" id="1122142"/>
    <lineage>
        <taxon>Bacteria</taxon>
        <taxon>Bacillati</taxon>
        <taxon>Bacillota</taxon>
        <taxon>Clostridia</taxon>
        <taxon>Lachnospirales</taxon>
        <taxon>Lachnospiraceae</taxon>
        <taxon>Lachnobacterium</taxon>
    </lineage>
</organism>
<dbReference type="PANTHER" id="PTHR42939:SF1">
    <property type="entry name" value="ABC TRANSPORTER ATP-BINDING PROTEIN ALBC-RELATED"/>
    <property type="match status" value="1"/>
</dbReference>
<dbReference type="PROSITE" id="PS50893">
    <property type="entry name" value="ABC_TRANSPORTER_2"/>
    <property type="match status" value="1"/>
</dbReference>
<proteinExistence type="predicted"/>
<keyword evidence="3 5" id="KW-0067">ATP-binding</keyword>
<sequence length="209" mass="23090">MQKIILNNVSKIIKGRTVLSGINIKLEGGTIYGLSGINGSGKTMLLRMIAGLIKPTTGAVFINEKELHKDMDFPEDVGALIENPDFWPSYTGEEALYSIAKIKKQIGIPEIQKTLEYVGLKPNDSRTIKKYSLGMKKRLGIAQAIMENPKILLLDEPCNALDSEGEKMVSQLLQKKKEEGAIVVIASHAQNDLALCDYIFEVRDGRIES</sequence>
<gene>
    <name evidence="5" type="ORF">SAMN02910414_00853</name>
</gene>
<dbReference type="PROSITE" id="PS00211">
    <property type="entry name" value="ABC_TRANSPORTER_1"/>
    <property type="match status" value="1"/>
</dbReference>
<dbReference type="GO" id="GO:0005524">
    <property type="term" value="F:ATP binding"/>
    <property type="evidence" value="ECO:0007669"/>
    <property type="project" value="UniProtKB-KW"/>
</dbReference>
<evidence type="ECO:0000259" key="4">
    <source>
        <dbReference type="PROSITE" id="PS50893"/>
    </source>
</evidence>
<dbReference type="InterPro" id="IPR003439">
    <property type="entry name" value="ABC_transporter-like_ATP-bd"/>
</dbReference>
<dbReference type="InterPro" id="IPR027417">
    <property type="entry name" value="P-loop_NTPase"/>
</dbReference>
<evidence type="ECO:0000313" key="5">
    <source>
        <dbReference type="EMBL" id="SDY15150.1"/>
    </source>
</evidence>
<dbReference type="RefSeq" id="WP_074716425.1">
    <property type="nucleotide sequence ID" value="NZ_FNPG01000009.1"/>
</dbReference>
<dbReference type="GO" id="GO:0016887">
    <property type="term" value="F:ATP hydrolysis activity"/>
    <property type="evidence" value="ECO:0007669"/>
    <property type="project" value="InterPro"/>
</dbReference>
<evidence type="ECO:0000256" key="3">
    <source>
        <dbReference type="ARBA" id="ARBA00022840"/>
    </source>
</evidence>
<keyword evidence="1" id="KW-0813">Transport</keyword>
<keyword evidence="6" id="KW-1185">Reference proteome</keyword>
<dbReference type="AlphaFoldDB" id="A0A1H3HIH2"/>
<dbReference type="eggNOG" id="COG1131">
    <property type="taxonomic scope" value="Bacteria"/>
</dbReference>
<feature type="domain" description="ABC transporter" evidence="4">
    <location>
        <begin position="4"/>
        <end position="209"/>
    </location>
</feature>
<dbReference type="InterPro" id="IPR003593">
    <property type="entry name" value="AAA+_ATPase"/>
</dbReference>
<dbReference type="Pfam" id="PF00005">
    <property type="entry name" value="ABC_tran"/>
    <property type="match status" value="1"/>
</dbReference>
<dbReference type="Proteomes" id="UP000183918">
    <property type="component" value="Unassembled WGS sequence"/>
</dbReference>
<dbReference type="InterPro" id="IPR051782">
    <property type="entry name" value="ABC_Transporter_VariousFunc"/>
</dbReference>
<evidence type="ECO:0000313" key="6">
    <source>
        <dbReference type="Proteomes" id="UP000183918"/>
    </source>
</evidence>
<reference evidence="5 6" key="1">
    <citation type="submission" date="2016-10" db="EMBL/GenBank/DDBJ databases">
        <authorList>
            <person name="de Groot N.N."/>
        </authorList>
    </citation>
    <scope>NUCLEOTIDE SEQUENCE [LARGE SCALE GENOMIC DNA]</scope>
    <source>
        <strain evidence="5 6">DSM 14045</strain>
    </source>
</reference>
<dbReference type="SUPFAM" id="SSF52540">
    <property type="entry name" value="P-loop containing nucleoside triphosphate hydrolases"/>
    <property type="match status" value="1"/>
</dbReference>
<accession>A0A1H3HIH2</accession>
<dbReference type="Gene3D" id="3.40.50.300">
    <property type="entry name" value="P-loop containing nucleotide triphosphate hydrolases"/>
    <property type="match status" value="1"/>
</dbReference>